<dbReference type="EMBL" id="SRLO01000008">
    <property type="protein sequence ID" value="TNN87800.1"/>
    <property type="molecule type" value="Genomic_DNA"/>
</dbReference>
<keyword evidence="1" id="KW-0812">Transmembrane</keyword>
<feature type="transmembrane region" description="Helical" evidence="1">
    <location>
        <begin position="34"/>
        <end position="54"/>
    </location>
</feature>
<keyword evidence="1" id="KW-1133">Transmembrane helix</keyword>
<reference evidence="2 3" key="1">
    <citation type="submission" date="2019-03" db="EMBL/GenBank/DDBJ databases">
        <title>First draft genome of Liparis tanakae, snailfish: a comprehensive survey of snailfish specific genes.</title>
        <authorList>
            <person name="Kim W."/>
            <person name="Song I."/>
            <person name="Jeong J.-H."/>
            <person name="Kim D."/>
            <person name="Kim S."/>
            <person name="Ryu S."/>
            <person name="Song J.Y."/>
            <person name="Lee S.K."/>
        </authorList>
    </citation>
    <scope>NUCLEOTIDE SEQUENCE [LARGE SCALE GENOMIC DNA]</scope>
    <source>
        <tissue evidence="2">Muscle</tissue>
    </source>
</reference>
<keyword evidence="1" id="KW-0472">Membrane</keyword>
<name>A0A4Z2JCB2_9TELE</name>
<sequence length="80" mass="8287">MSAAIFTSDTRPCSGAAAVRACASAVALLLTHDLLLFLLVHVGIASLILLVVPLSPAAPPRLTHSAQPGTDRHSFFVVVL</sequence>
<organism evidence="2 3">
    <name type="scientific">Liparis tanakae</name>
    <name type="common">Tanaka's snailfish</name>
    <dbReference type="NCBI Taxonomy" id="230148"/>
    <lineage>
        <taxon>Eukaryota</taxon>
        <taxon>Metazoa</taxon>
        <taxon>Chordata</taxon>
        <taxon>Craniata</taxon>
        <taxon>Vertebrata</taxon>
        <taxon>Euteleostomi</taxon>
        <taxon>Actinopterygii</taxon>
        <taxon>Neopterygii</taxon>
        <taxon>Teleostei</taxon>
        <taxon>Neoteleostei</taxon>
        <taxon>Acanthomorphata</taxon>
        <taxon>Eupercaria</taxon>
        <taxon>Perciformes</taxon>
        <taxon>Cottioidei</taxon>
        <taxon>Cottales</taxon>
        <taxon>Liparidae</taxon>
        <taxon>Liparis</taxon>
    </lineage>
</organism>
<evidence type="ECO:0000313" key="3">
    <source>
        <dbReference type="Proteomes" id="UP000314294"/>
    </source>
</evidence>
<evidence type="ECO:0000313" key="2">
    <source>
        <dbReference type="EMBL" id="TNN87800.1"/>
    </source>
</evidence>
<dbReference type="Proteomes" id="UP000314294">
    <property type="component" value="Unassembled WGS sequence"/>
</dbReference>
<accession>A0A4Z2JCB2</accession>
<proteinExistence type="predicted"/>
<protein>
    <submittedName>
        <fullName evidence="2">Uncharacterized protein</fullName>
    </submittedName>
</protein>
<evidence type="ECO:0000256" key="1">
    <source>
        <dbReference type="SAM" id="Phobius"/>
    </source>
</evidence>
<gene>
    <name evidence="2" type="ORF">EYF80_001764</name>
</gene>
<dbReference type="AlphaFoldDB" id="A0A4Z2JCB2"/>
<keyword evidence="3" id="KW-1185">Reference proteome</keyword>
<comment type="caution">
    <text evidence="2">The sequence shown here is derived from an EMBL/GenBank/DDBJ whole genome shotgun (WGS) entry which is preliminary data.</text>
</comment>